<evidence type="ECO:0000259" key="2">
    <source>
        <dbReference type="Pfam" id="PF05272"/>
    </source>
</evidence>
<keyword evidence="5" id="KW-1185">Reference proteome</keyword>
<proteinExistence type="predicted"/>
<accession>A0A1M6LSQ9</accession>
<dbReference type="InterPro" id="IPR014907">
    <property type="entry name" value="BT4734-like_N"/>
</dbReference>
<dbReference type="AlphaFoldDB" id="A0A1M6LSQ9"/>
<reference evidence="4 5" key="1">
    <citation type="submission" date="2016-11" db="EMBL/GenBank/DDBJ databases">
        <authorList>
            <person name="Jaros S."/>
            <person name="Januszkiewicz K."/>
            <person name="Wedrychowicz H."/>
        </authorList>
    </citation>
    <scope>NUCLEOTIDE SEQUENCE [LARGE SCALE GENOMIC DNA]</scope>
    <source>
        <strain evidence="4 5">DSM 22807</strain>
    </source>
</reference>
<name>A0A1M6LSQ9_9FLAO</name>
<evidence type="ECO:0000313" key="4">
    <source>
        <dbReference type="EMBL" id="SHJ74288.1"/>
    </source>
</evidence>
<dbReference type="EMBL" id="FQZH01000006">
    <property type="protein sequence ID" value="SHJ74288.1"/>
    <property type="molecule type" value="Genomic_DNA"/>
</dbReference>
<protein>
    <submittedName>
        <fullName evidence="4">Virulence-associated protein E</fullName>
    </submittedName>
</protein>
<dbReference type="OrthoDB" id="9801888at2"/>
<dbReference type="STRING" id="683124.SAMN05444337_2514"/>
<organism evidence="4 5">
    <name type="scientific">Flavobacterium haoranii</name>
    <dbReference type="NCBI Taxonomy" id="683124"/>
    <lineage>
        <taxon>Bacteria</taxon>
        <taxon>Pseudomonadati</taxon>
        <taxon>Bacteroidota</taxon>
        <taxon>Flavobacteriia</taxon>
        <taxon>Flavobacteriales</taxon>
        <taxon>Flavobacteriaceae</taxon>
        <taxon>Flavobacterium</taxon>
    </lineage>
</organism>
<dbReference type="InterPro" id="IPR007936">
    <property type="entry name" value="VapE-like_dom"/>
</dbReference>
<dbReference type="PANTHER" id="PTHR34985:SF1">
    <property type="entry name" value="SLR0554 PROTEIN"/>
    <property type="match status" value="1"/>
</dbReference>
<dbReference type="Pfam" id="PF08800">
    <property type="entry name" value="BT4734-like_N"/>
    <property type="match status" value="1"/>
</dbReference>
<feature type="region of interest" description="Disordered" evidence="1">
    <location>
        <begin position="279"/>
        <end position="318"/>
    </location>
</feature>
<evidence type="ECO:0000259" key="3">
    <source>
        <dbReference type="Pfam" id="PF08800"/>
    </source>
</evidence>
<dbReference type="RefSeq" id="WP_072785646.1">
    <property type="nucleotide sequence ID" value="NZ_FQZH01000006.1"/>
</dbReference>
<dbReference type="Proteomes" id="UP000184232">
    <property type="component" value="Unassembled WGS sequence"/>
</dbReference>
<feature type="domain" description="Virulence-associated protein E-like" evidence="2">
    <location>
        <begin position="428"/>
        <end position="630"/>
    </location>
</feature>
<evidence type="ECO:0000313" key="5">
    <source>
        <dbReference type="Proteomes" id="UP000184232"/>
    </source>
</evidence>
<dbReference type="PANTHER" id="PTHR34985">
    <property type="entry name" value="SLR0554 PROTEIN"/>
    <property type="match status" value="1"/>
</dbReference>
<evidence type="ECO:0000256" key="1">
    <source>
        <dbReference type="SAM" id="MobiDB-lite"/>
    </source>
</evidence>
<feature type="domain" description="BT4734-like N-terminal" evidence="3">
    <location>
        <begin position="51"/>
        <end position="169"/>
    </location>
</feature>
<dbReference type="Pfam" id="PF05272">
    <property type="entry name" value="VapE-like_dom"/>
    <property type="match status" value="1"/>
</dbReference>
<sequence>MITIFKNFNEVIEHKTIPEILHEIKTGKYRPGITYLRKSLAENKLEAYEKAKKSLPAFTPSGKFVGGRKMEFLEAYSNFIILDIDKLSQTDLQNAKHKANQSEYTYSSFISPSGNGLKILVKVNTTKEDHKETFLAIQKHYENLLNHEIDKSGKDITRLCFYSFDDNLYQNEAAIVFASETKQSSHTEPVEVTQLPTATATATNSEAVYNHCVRFTEKKVQYATGSRNVFVHQLACNLNRKGISLNEALSFILTDFGYDEKEVTQTVHSAYGNIHEFGKDENFEKNRNTKNNTKKSDNQNLSPRAESRGDFYEDEEEEKTRITPIDKLENFLTSRYNFRHNIVSGKLEYQQLSSSSLSGRSGGAKKKWHVMNDFIENSMLRECLKGRIKTNLSSLRNLLYSDFCELYNPFEDYFYNLPSYDEKTDYILELANTITTTKQELWQQCFKKWIVAMVGCVLDDKVINHTVIVFSGKQGLGKTTWVEKLVPRKLKEYLFSGTINPNNKDTLVQLSECMLINLDELENLNRSEIGSLKEIITKTQIRMRKAYGHNNETMPRRASFAGSVNTAQFLNDSTGSRRFLCFEVENIQYQHEINIDNVLSQALYLFKTGFRHWFDQEEIKNITENNEQYQLRSPEEELLLTWFSPVTKNERNEYIDNEGNVVALHPSGGVGGGLHYLNASQIAAKLAERAKITITDGTINKIGKALKKHNFTRLMRKGSPVYAVKEFTYEEVDQTNRQSEI</sequence>
<gene>
    <name evidence="4" type="ORF">SAMN05444337_2514</name>
</gene>